<dbReference type="PANTHER" id="PTHR43649:SF14">
    <property type="entry name" value="BLR3389 PROTEIN"/>
    <property type="match status" value="1"/>
</dbReference>
<dbReference type="EMBL" id="QGLK01000001">
    <property type="protein sequence ID" value="PXY89879.1"/>
    <property type="molecule type" value="Genomic_DNA"/>
</dbReference>
<sequence length="460" mass="50350">MRRTVRIIAAALSGVLAISMAACGGGGGAKNESQAEHSDKTANANAQCQNKVKKPNAQKVTVWAWYPAIQKVVDDYNENHDDIQVCWTNAGQGGPEYTKFNNAIKAKSGGPDIIQLEYEAMPQFVAGAQKHLVDLSKYGMNDHKQEYTEGAWKSVSMGGGNSVYGVPVDLGPFVMYVRQDIFDKYHVKVPTTWEEFEQAGKDLKAAGFDGFLSDWAPNGTAVNPALFAQAGEKVYKYSSKTPDKVGIKLNTPGVQKVLEYWQNLVKEGLVDTTDSNTTDWNNNMIAGKYAAYVQASWLTGYIKGLDNSSGGNFRIYKAPVWDDSTPQVNQGGSAWAVTDQAKDTKAAASVAHDLFDSDTAQHIGVTDGGLFPSWKKQLASDAFKNMQEPFLGNQKSNEVTIPVADAWKGDEFLPFQTYAYDEQTKSFSAIVKKGDDCKETLKALETKLNNYAKQQGFTVE</sequence>
<dbReference type="Proteomes" id="UP000248128">
    <property type="component" value="Unassembled WGS sequence"/>
</dbReference>
<name>A0A318MMM0_9BIFI</name>
<evidence type="ECO:0000256" key="1">
    <source>
        <dbReference type="SAM" id="SignalP"/>
    </source>
</evidence>
<feature type="signal peptide" evidence="1">
    <location>
        <begin position="1"/>
        <end position="21"/>
    </location>
</feature>
<keyword evidence="1" id="KW-0732">Signal</keyword>
<dbReference type="OrthoDB" id="2515046at2"/>
<dbReference type="PANTHER" id="PTHR43649">
    <property type="entry name" value="ARABINOSE-BINDING PROTEIN-RELATED"/>
    <property type="match status" value="1"/>
</dbReference>
<comment type="caution">
    <text evidence="2">The sequence shown here is derived from an EMBL/GenBank/DDBJ whole genome shotgun (WGS) entry which is preliminary data.</text>
</comment>
<protein>
    <submittedName>
        <fullName evidence="2">ABC transporter substrate-binding protein</fullName>
    </submittedName>
</protein>
<organism evidence="2 3">
    <name type="scientific">Bifidobacterium asteroides</name>
    <dbReference type="NCBI Taxonomy" id="1684"/>
    <lineage>
        <taxon>Bacteria</taxon>
        <taxon>Bacillati</taxon>
        <taxon>Actinomycetota</taxon>
        <taxon>Actinomycetes</taxon>
        <taxon>Bifidobacteriales</taxon>
        <taxon>Bifidobacteriaceae</taxon>
        <taxon>Bifidobacterium</taxon>
    </lineage>
</organism>
<dbReference type="AlphaFoldDB" id="A0A318MMM0"/>
<dbReference type="InterPro" id="IPR050490">
    <property type="entry name" value="Bact_solute-bd_prot1"/>
</dbReference>
<dbReference type="SUPFAM" id="SSF53850">
    <property type="entry name" value="Periplasmic binding protein-like II"/>
    <property type="match status" value="1"/>
</dbReference>
<reference evidence="2 3" key="1">
    <citation type="submission" date="2018-05" db="EMBL/GenBank/DDBJ databases">
        <title>Reference genomes for bee gut microbiota database.</title>
        <authorList>
            <person name="Ellegaard K.M."/>
        </authorList>
    </citation>
    <scope>NUCLEOTIDE SEQUENCE [LARGE SCALE GENOMIC DNA]</scope>
    <source>
        <strain evidence="2 3">ESL0199</strain>
    </source>
</reference>
<proteinExistence type="predicted"/>
<dbReference type="PROSITE" id="PS51257">
    <property type="entry name" value="PROKAR_LIPOPROTEIN"/>
    <property type="match status" value="1"/>
</dbReference>
<evidence type="ECO:0000313" key="3">
    <source>
        <dbReference type="Proteomes" id="UP000248128"/>
    </source>
</evidence>
<gene>
    <name evidence="2" type="ORF">DKK74_03470</name>
</gene>
<dbReference type="Gene3D" id="3.40.190.10">
    <property type="entry name" value="Periplasmic binding protein-like II"/>
    <property type="match status" value="1"/>
</dbReference>
<evidence type="ECO:0000313" key="2">
    <source>
        <dbReference type="EMBL" id="PXY89879.1"/>
    </source>
</evidence>
<accession>A0A318MMM0</accession>
<feature type="chain" id="PRO_5016336827" evidence="1">
    <location>
        <begin position="22"/>
        <end position="460"/>
    </location>
</feature>